<dbReference type="CDD" id="cd01310">
    <property type="entry name" value="TatD_DNAse"/>
    <property type="match status" value="1"/>
</dbReference>
<dbReference type="SUPFAM" id="SSF51556">
    <property type="entry name" value="Metallo-dependent hydrolases"/>
    <property type="match status" value="1"/>
</dbReference>
<protein>
    <submittedName>
        <fullName evidence="6">Uncharacterized protein</fullName>
    </submittedName>
</protein>
<dbReference type="Pfam" id="PF01026">
    <property type="entry name" value="TatD_DNase"/>
    <property type="match status" value="1"/>
</dbReference>
<dbReference type="OrthoDB" id="413993at2759"/>
<feature type="binding site" evidence="5">
    <location>
        <position position="10"/>
    </location>
    <ligand>
        <name>a divalent metal cation</name>
        <dbReference type="ChEBI" id="CHEBI:60240"/>
        <label>1</label>
    </ligand>
</feature>
<organism evidence="6 7">
    <name type="scientific">Owenia fusiformis</name>
    <name type="common">Polychaete worm</name>
    <dbReference type="NCBI Taxonomy" id="6347"/>
    <lineage>
        <taxon>Eukaryota</taxon>
        <taxon>Metazoa</taxon>
        <taxon>Spiralia</taxon>
        <taxon>Lophotrochozoa</taxon>
        <taxon>Annelida</taxon>
        <taxon>Polychaeta</taxon>
        <taxon>Sedentaria</taxon>
        <taxon>Canalipalpata</taxon>
        <taxon>Sabellida</taxon>
        <taxon>Oweniida</taxon>
        <taxon>Oweniidae</taxon>
        <taxon>Owenia</taxon>
    </lineage>
</organism>
<name>A0A8S4PBF9_OWEFU</name>
<dbReference type="PANTHER" id="PTHR46317">
    <property type="entry name" value="HYDROLASE OF PHP SUPERFAMILY-RELATED PROTEIN"/>
    <property type="match status" value="1"/>
</dbReference>
<dbReference type="Gene3D" id="3.20.20.140">
    <property type="entry name" value="Metal-dependent hydrolases"/>
    <property type="match status" value="1"/>
</dbReference>
<dbReference type="InterPro" id="IPR032466">
    <property type="entry name" value="Metal_Hydrolase"/>
</dbReference>
<evidence type="ECO:0000256" key="5">
    <source>
        <dbReference type="PIRSR" id="PIRSR005902-1"/>
    </source>
</evidence>
<feature type="binding site" evidence="5">
    <location>
        <position position="8"/>
    </location>
    <ligand>
        <name>a divalent metal cation</name>
        <dbReference type="ChEBI" id="CHEBI:60240"/>
        <label>1</label>
    </ligand>
</feature>
<comment type="function">
    <text evidence="4">Exhibits 3'-exonuclease activities and apurinic/apyrimidinic (AP) endonuclease (in vitro). Show preferential AP endonuclease activity on double-stranded DNA substrates and 3'- exonuclease activity on single-stranded DNA.</text>
</comment>
<keyword evidence="7" id="KW-1185">Reference proteome</keyword>
<dbReference type="PIRSF" id="PIRSF005902">
    <property type="entry name" value="DNase_TatD"/>
    <property type="match status" value="1"/>
</dbReference>
<gene>
    <name evidence="6" type="ORF">OFUS_LOCUS16488</name>
</gene>
<evidence type="ECO:0000313" key="7">
    <source>
        <dbReference type="Proteomes" id="UP000749559"/>
    </source>
</evidence>
<dbReference type="PROSITE" id="PS01091">
    <property type="entry name" value="TATD_3"/>
    <property type="match status" value="1"/>
</dbReference>
<dbReference type="EMBL" id="CAIIXF020000008">
    <property type="protein sequence ID" value="CAH1791403.1"/>
    <property type="molecule type" value="Genomic_DNA"/>
</dbReference>
<keyword evidence="2 5" id="KW-0479">Metal-binding</keyword>
<sequence>MSRYIDAHAHLAASDFKEDIHDVIKQAQDSRVACAVVVAETKDCFERILSLYDSYPEFCMPCLGLHPVQGDYNSPSEARSVNLEDLEKALPIIEANQDKLVAIGEVGLDFTPRFVKQDSDKEAQREVLRRQIKLAQKYDLPINVHSRSAGRPTIALLKEEGVKRALLHAFDGRAAIAMDGVQAGYYFSVPPSIVRSEQKSKLVDKVPLTHLLLETDSPALGPEKQVRNVPANIFHSAEYIAKIKKRDLVYRYNGIHKVTSFELQFKQAQHPVDDLITKTSQ</sequence>
<dbReference type="InterPro" id="IPR018228">
    <property type="entry name" value="DNase_TatD-rel_CS"/>
</dbReference>
<feature type="binding site" evidence="5">
    <location>
        <position position="216"/>
    </location>
    <ligand>
        <name>a divalent metal cation</name>
        <dbReference type="ChEBI" id="CHEBI:60240"/>
        <label>1</label>
    </ligand>
</feature>
<dbReference type="Proteomes" id="UP000749559">
    <property type="component" value="Unassembled WGS sequence"/>
</dbReference>
<evidence type="ECO:0000256" key="4">
    <source>
        <dbReference type="ARBA" id="ARBA00093287"/>
    </source>
</evidence>
<dbReference type="GO" id="GO:0046872">
    <property type="term" value="F:metal ion binding"/>
    <property type="evidence" value="ECO:0007669"/>
    <property type="project" value="UniProtKB-KW"/>
</dbReference>
<feature type="binding site" evidence="5">
    <location>
        <position position="105"/>
    </location>
    <ligand>
        <name>a divalent metal cation</name>
        <dbReference type="ChEBI" id="CHEBI:60240"/>
        <label>1</label>
    </ligand>
</feature>
<comment type="caution">
    <text evidence="6">The sequence shown here is derived from an EMBL/GenBank/DDBJ whole genome shotgun (WGS) entry which is preliminary data.</text>
</comment>
<accession>A0A8S4PBF9</accession>
<dbReference type="GO" id="GO:0016788">
    <property type="term" value="F:hydrolase activity, acting on ester bonds"/>
    <property type="evidence" value="ECO:0007669"/>
    <property type="project" value="InterPro"/>
</dbReference>
<proteinExistence type="inferred from homology"/>
<dbReference type="PANTHER" id="PTHR46317:SF1">
    <property type="entry name" value="HYDROLASE, TATD FAMILY"/>
    <property type="match status" value="1"/>
</dbReference>
<comment type="similarity">
    <text evidence="1">Belongs to the metallo-dependent hydrolases superfamily. TatD-type hydrolase family.</text>
</comment>
<evidence type="ECO:0000256" key="1">
    <source>
        <dbReference type="ARBA" id="ARBA00009275"/>
    </source>
</evidence>
<feature type="binding site" evidence="5">
    <location>
        <position position="145"/>
    </location>
    <ligand>
        <name>a divalent metal cation</name>
        <dbReference type="ChEBI" id="CHEBI:60240"/>
        <label>2</label>
    </ligand>
</feature>
<reference evidence="6" key="1">
    <citation type="submission" date="2022-03" db="EMBL/GenBank/DDBJ databases">
        <authorList>
            <person name="Martin C."/>
        </authorList>
    </citation>
    <scope>NUCLEOTIDE SEQUENCE</scope>
</reference>
<feature type="binding site" evidence="5">
    <location>
        <position position="168"/>
    </location>
    <ligand>
        <name>a divalent metal cation</name>
        <dbReference type="ChEBI" id="CHEBI:60240"/>
        <label>2</label>
    </ligand>
</feature>
<dbReference type="AlphaFoldDB" id="A0A8S4PBF9"/>
<evidence type="ECO:0000256" key="2">
    <source>
        <dbReference type="ARBA" id="ARBA00022723"/>
    </source>
</evidence>
<dbReference type="InterPro" id="IPR001130">
    <property type="entry name" value="TatD-like"/>
</dbReference>
<evidence type="ECO:0000256" key="3">
    <source>
        <dbReference type="ARBA" id="ARBA00022801"/>
    </source>
</evidence>
<evidence type="ECO:0000313" key="6">
    <source>
        <dbReference type="EMBL" id="CAH1791403.1"/>
    </source>
</evidence>
<keyword evidence="3" id="KW-0378">Hydrolase</keyword>